<dbReference type="PANTHER" id="PTHR47276:SF1">
    <property type="entry name" value="ANKYRIN REPEAT DOMAIN-CONTAINING PROTEIN 22"/>
    <property type="match status" value="1"/>
</dbReference>
<reference evidence="3 4" key="1">
    <citation type="submission" date="2020-06" db="EMBL/GenBank/DDBJ databases">
        <authorList>
            <consortium name="Wellcome Sanger Institute Data Sharing"/>
        </authorList>
    </citation>
    <scope>NUCLEOTIDE SEQUENCE [LARGE SCALE GENOMIC DNA]</scope>
</reference>
<dbReference type="RefSeq" id="XP_028822276.1">
    <property type="nucleotide sequence ID" value="XM_028966443.1"/>
</dbReference>
<accession>A0AAY4DB12</accession>
<proteinExistence type="predicted"/>
<dbReference type="AlphaFoldDB" id="A0AAY4DB12"/>
<dbReference type="InterPro" id="IPR036770">
    <property type="entry name" value="Ankyrin_rpt-contain_sf"/>
</dbReference>
<feature type="repeat" description="ANK" evidence="1">
    <location>
        <begin position="39"/>
        <end position="71"/>
    </location>
</feature>
<organism evidence="3 4">
    <name type="scientific">Denticeps clupeoides</name>
    <name type="common">denticle herring</name>
    <dbReference type="NCBI Taxonomy" id="299321"/>
    <lineage>
        <taxon>Eukaryota</taxon>
        <taxon>Metazoa</taxon>
        <taxon>Chordata</taxon>
        <taxon>Craniata</taxon>
        <taxon>Vertebrata</taxon>
        <taxon>Euteleostomi</taxon>
        <taxon>Actinopterygii</taxon>
        <taxon>Neopterygii</taxon>
        <taxon>Teleostei</taxon>
        <taxon>Clupei</taxon>
        <taxon>Clupeiformes</taxon>
        <taxon>Denticipitoidei</taxon>
        <taxon>Denticipitidae</taxon>
        <taxon>Denticeps</taxon>
    </lineage>
</organism>
<sequence>MGIIYSEPLCQACYDNESSKVYELIRADGRNIDVQDAVSGDTPLIAACRAGNLQVVKFLLDKGADASLRNKKKRTCLHYVAKRAFSYLDFLLIIILMPILLIGYIIMLETQKRNVKLMNLALSSNVDVDAVDYKGNTALHYTCQNKSHNLVPLLLARNVKTSIKNEKGETPLDVAKRLKFAKIIKELKKEG</sequence>
<dbReference type="PROSITE" id="PS50297">
    <property type="entry name" value="ANK_REP_REGION"/>
    <property type="match status" value="1"/>
</dbReference>
<protein>
    <recommendedName>
        <fullName evidence="5">Ankyrin repeat domain-containing protein 22</fullName>
    </recommendedName>
</protein>
<evidence type="ECO:0000313" key="4">
    <source>
        <dbReference type="Proteomes" id="UP000694580"/>
    </source>
</evidence>
<dbReference type="PROSITE" id="PS50088">
    <property type="entry name" value="ANK_REPEAT"/>
    <property type="match status" value="2"/>
</dbReference>
<reference evidence="3" key="2">
    <citation type="submission" date="2025-08" db="UniProtKB">
        <authorList>
            <consortium name="Ensembl"/>
        </authorList>
    </citation>
    <scope>IDENTIFICATION</scope>
</reference>
<keyword evidence="4" id="KW-1185">Reference proteome</keyword>
<dbReference type="Pfam" id="PF12796">
    <property type="entry name" value="Ank_2"/>
    <property type="match status" value="2"/>
</dbReference>
<evidence type="ECO:0008006" key="5">
    <source>
        <dbReference type="Google" id="ProtNLM"/>
    </source>
</evidence>
<evidence type="ECO:0000256" key="1">
    <source>
        <dbReference type="PROSITE-ProRule" id="PRU00023"/>
    </source>
</evidence>
<keyword evidence="2" id="KW-0472">Membrane</keyword>
<dbReference type="SMART" id="SM00248">
    <property type="entry name" value="ANK"/>
    <property type="match status" value="3"/>
</dbReference>
<evidence type="ECO:0000313" key="3">
    <source>
        <dbReference type="Ensembl" id="ENSDCDP00010042780.1"/>
    </source>
</evidence>
<keyword evidence="2" id="KW-1133">Transmembrane helix</keyword>
<dbReference type="Gene3D" id="1.25.40.20">
    <property type="entry name" value="Ankyrin repeat-containing domain"/>
    <property type="match status" value="2"/>
</dbReference>
<dbReference type="Proteomes" id="UP000694580">
    <property type="component" value="Chromosome 2"/>
</dbReference>
<gene>
    <name evidence="3" type="primary">ANKRD22</name>
</gene>
<dbReference type="GeneID" id="114775063"/>
<dbReference type="InterPro" id="IPR042802">
    <property type="entry name" value="ANR22"/>
</dbReference>
<name>A0AAY4DB12_9TELE</name>
<reference evidence="3" key="3">
    <citation type="submission" date="2025-09" db="UniProtKB">
        <authorList>
            <consortium name="Ensembl"/>
        </authorList>
    </citation>
    <scope>IDENTIFICATION</scope>
</reference>
<feature type="repeat" description="ANK" evidence="1">
    <location>
        <begin position="134"/>
        <end position="166"/>
    </location>
</feature>
<dbReference type="SUPFAM" id="SSF48403">
    <property type="entry name" value="Ankyrin repeat"/>
    <property type="match status" value="1"/>
</dbReference>
<keyword evidence="1" id="KW-0040">ANK repeat</keyword>
<feature type="transmembrane region" description="Helical" evidence="2">
    <location>
        <begin position="87"/>
        <end position="108"/>
    </location>
</feature>
<dbReference type="InterPro" id="IPR002110">
    <property type="entry name" value="Ankyrin_rpt"/>
</dbReference>
<dbReference type="GeneTree" id="ENSGT00390000009005"/>
<dbReference type="Ensembl" id="ENSDCDT00010052826.1">
    <property type="protein sequence ID" value="ENSDCDP00010042780.1"/>
    <property type="gene ID" value="ENSDCDG00010026859.1"/>
</dbReference>
<dbReference type="PANTHER" id="PTHR47276">
    <property type="entry name" value="ANKYRIN REPEAT DOMAIN-CONTAINING PROTEIN 22"/>
    <property type="match status" value="1"/>
</dbReference>
<evidence type="ECO:0000256" key="2">
    <source>
        <dbReference type="SAM" id="Phobius"/>
    </source>
</evidence>
<keyword evidence="2" id="KW-0812">Transmembrane</keyword>